<dbReference type="AlphaFoldDB" id="A0A316W5C9"/>
<dbReference type="SUPFAM" id="SSF54928">
    <property type="entry name" value="RNA-binding domain, RBD"/>
    <property type="match status" value="1"/>
</dbReference>
<feature type="compositionally biased region" description="Polar residues" evidence="3">
    <location>
        <begin position="250"/>
        <end position="264"/>
    </location>
</feature>
<evidence type="ECO:0000259" key="4">
    <source>
        <dbReference type="PROSITE" id="PS50102"/>
    </source>
</evidence>
<dbReference type="STRING" id="1522189.A0A316W5C9"/>
<dbReference type="RefSeq" id="XP_025370005.1">
    <property type="nucleotide sequence ID" value="XM_025510078.1"/>
</dbReference>
<dbReference type="EMBL" id="KZ819375">
    <property type="protein sequence ID" value="PWN42845.1"/>
    <property type="molecule type" value="Genomic_DNA"/>
</dbReference>
<dbReference type="OrthoDB" id="377209at2759"/>
<dbReference type="GO" id="GO:0003723">
    <property type="term" value="F:RNA binding"/>
    <property type="evidence" value="ECO:0007669"/>
    <property type="project" value="UniProtKB-UniRule"/>
</dbReference>
<dbReference type="InterPro" id="IPR051485">
    <property type="entry name" value="SR-CTD_assoc_factor"/>
</dbReference>
<evidence type="ECO:0000256" key="2">
    <source>
        <dbReference type="PROSITE-ProRule" id="PRU00176"/>
    </source>
</evidence>
<evidence type="ECO:0000313" key="7">
    <source>
        <dbReference type="Proteomes" id="UP000245783"/>
    </source>
</evidence>
<dbReference type="Gene3D" id="3.30.70.330">
    <property type="match status" value="1"/>
</dbReference>
<dbReference type="SMART" id="SM00360">
    <property type="entry name" value="RRM"/>
    <property type="match status" value="1"/>
</dbReference>
<dbReference type="PANTHER" id="PTHR23140">
    <property type="entry name" value="RNA PROCESSING PROTEIN LD23810P"/>
    <property type="match status" value="1"/>
</dbReference>
<dbReference type="Gene3D" id="1.25.40.90">
    <property type="match status" value="1"/>
</dbReference>
<feature type="region of interest" description="Disordered" evidence="3">
    <location>
        <begin position="250"/>
        <end position="289"/>
    </location>
</feature>
<accession>A0A316W5C9</accession>
<feature type="region of interest" description="Disordered" evidence="3">
    <location>
        <begin position="1"/>
        <end position="22"/>
    </location>
</feature>
<dbReference type="InterPro" id="IPR035967">
    <property type="entry name" value="SWAP/Surp_sf"/>
</dbReference>
<feature type="region of interest" description="Disordered" evidence="3">
    <location>
        <begin position="35"/>
        <end position="142"/>
    </location>
</feature>
<dbReference type="GO" id="GO:0005634">
    <property type="term" value="C:nucleus"/>
    <property type="evidence" value="ECO:0007669"/>
    <property type="project" value="TreeGrafter"/>
</dbReference>
<evidence type="ECO:0000256" key="3">
    <source>
        <dbReference type="SAM" id="MobiDB-lite"/>
    </source>
</evidence>
<dbReference type="PROSITE" id="PS50102">
    <property type="entry name" value="RRM"/>
    <property type="match status" value="1"/>
</dbReference>
<dbReference type="SUPFAM" id="SSF109905">
    <property type="entry name" value="Surp module (SWAP domain)"/>
    <property type="match status" value="1"/>
</dbReference>
<dbReference type="PROSITE" id="PS51391">
    <property type="entry name" value="CID"/>
    <property type="match status" value="1"/>
</dbReference>
<feature type="domain" description="RRM" evidence="4">
    <location>
        <begin position="144"/>
        <end position="231"/>
    </location>
</feature>
<protein>
    <submittedName>
        <fullName evidence="6">Uncharacterized protein</fullName>
    </submittedName>
</protein>
<dbReference type="InterPro" id="IPR006569">
    <property type="entry name" value="CID_dom"/>
</dbReference>
<dbReference type="InterPro" id="IPR000504">
    <property type="entry name" value="RRM_dom"/>
</dbReference>
<dbReference type="Proteomes" id="UP000245783">
    <property type="component" value="Unassembled WGS sequence"/>
</dbReference>
<sequence length="589" mass="63489">MSTGGGLGAKSASKTSNAPRAPAFSSAKLATATAPLRPSGAGIGAGFGSATPSKSAVLPAGRVGAFGTEEEEDSPASNKRKDPPGKRKRLMDSFAGELARDQAERESRLKERIGAEGTSVSSLLAAESAPKGGSRPDTSDMTTTNVCVTNLPAEVPEAALGRFFSRWGDVGTAKIMYPREREANRQGLVGFVSYMKRSDAEYALREADGILWTGAGSFSGGPILRTGWGKAMPLPPTACFLQPSSAKIASSTARGASPTSTTVRARQRSPGSGPVPHRKPRPTASGSMPDLIKQVEEAVGAPGMELIRDVAKRVVDHGDGYYLKAMRDNGTTDVKDKFAFMWDENLPAYHYYRTLVDPDHLPIIDAPPFADDGYLSLYSSDSEEGSEVERQRKLQKTDTLGPIARRRLEAMLRSITSRRERIARVMCFALERGAAADQISEVLVASLLQPGTPLARKLARLHAVSDILHNSAVPLPNAWKYRAALEARLDAAFVHLGQTARVLGGRIRQEGFKEQVRSVLMLWEEWLVFPPDVCKRFRVKLDGNEEAHKEEHTPAKESAPDEDMRQGSSEGASTRIRPAAHSGHVPLLG</sequence>
<feature type="domain" description="CID" evidence="5">
    <location>
        <begin position="400"/>
        <end position="545"/>
    </location>
</feature>
<evidence type="ECO:0000313" key="6">
    <source>
        <dbReference type="EMBL" id="PWN42845.1"/>
    </source>
</evidence>
<proteinExistence type="predicted"/>
<evidence type="ECO:0000259" key="5">
    <source>
        <dbReference type="PROSITE" id="PS51391"/>
    </source>
</evidence>
<name>A0A316W5C9_9BASI</name>
<dbReference type="InterPro" id="IPR012677">
    <property type="entry name" value="Nucleotide-bd_a/b_plait_sf"/>
</dbReference>
<gene>
    <name evidence="6" type="ORF">IE81DRAFT_110027</name>
</gene>
<reference evidence="6 7" key="1">
    <citation type="journal article" date="2018" name="Mol. Biol. Evol.">
        <title>Broad Genomic Sampling Reveals a Smut Pathogenic Ancestry of the Fungal Clade Ustilaginomycotina.</title>
        <authorList>
            <person name="Kijpornyongpan T."/>
            <person name="Mondo S.J."/>
            <person name="Barry K."/>
            <person name="Sandor L."/>
            <person name="Lee J."/>
            <person name="Lipzen A."/>
            <person name="Pangilinan J."/>
            <person name="LaButti K."/>
            <person name="Hainaut M."/>
            <person name="Henrissat B."/>
            <person name="Grigoriev I.V."/>
            <person name="Spatafora J.W."/>
            <person name="Aime M.C."/>
        </authorList>
    </citation>
    <scope>NUCLEOTIDE SEQUENCE [LARGE SCALE GENOMIC DNA]</scope>
    <source>
        <strain evidence="6 7">MCA 4658</strain>
    </source>
</reference>
<dbReference type="PANTHER" id="PTHR23140:SF0">
    <property type="entry name" value="U2 SNRNP-ASSOCIATED SURP MOTIF-CONTAINING PROTEIN"/>
    <property type="match status" value="1"/>
</dbReference>
<feature type="compositionally biased region" description="Basic and acidic residues" evidence="3">
    <location>
        <begin position="545"/>
        <end position="565"/>
    </location>
</feature>
<evidence type="ECO:0000256" key="1">
    <source>
        <dbReference type="ARBA" id="ARBA00022884"/>
    </source>
</evidence>
<feature type="region of interest" description="Disordered" evidence="3">
    <location>
        <begin position="545"/>
        <end position="589"/>
    </location>
</feature>
<dbReference type="SMART" id="SM00582">
    <property type="entry name" value="RPR"/>
    <property type="match status" value="1"/>
</dbReference>
<organism evidence="6 7">
    <name type="scientific">Ceraceosorus guamensis</name>
    <dbReference type="NCBI Taxonomy" id="1522189"/>
    <lineage>
        <taxon>Eukaryota</taxon>
        <taxon>Fungi</taxon>
        <taxon>Dikarya</taxon>
        <taxon>Basidiomycota</taxon>
        <taxon>Ustilaginomycotina</taxon>
        <taxon>Exobasidiomycetes</taxon>
        <taxon>Ceraceosorales</taxon>
        <taxon>Ceraceosoraceae</taxon>
        <taxon>Ceraceosorus</taxon>
    </lineage>
</organism>
<dbReference type="GO" id="GO:0006396">
    <property type="term" value="P:RNA processing"/>
    <property type="evidence" value="ECO:0007669"/>
    <property type="project" value="InterPro"/>
</dbReference>
<dbReference type="InterPro" id="IPR035979">
    <property type="entry name" value="RBD_domain_sf"/>
</dbReference>
<feature type="compositionally biased region" description="Basic and acidic residues" evidence="3">
    <location>
        <begin position="98"/>
        <end position="114"/>
    </location>
</feature>
<dbReference type="GeneID" id="37031948"/>
<dbReference type="InterPro" id="IPR008942">
    <property type="entry name" value="ENTH_VHS"/>
</dbReference>
<dbReference type="InParanoid" id="A0A316W5C9"/>
<keyword evidence="1 2" id="KW-0694">RNA-binding</keyword>
<dbReference type="Pfam" id="PF00076">
    <property type="entry name" value="RRM_1"/>
    <property type="match status" value="1"/>
</dbReference>
<keyword evidence="7" id="KW-1185">Reference proteome</keyword>